<dbReference type="Proteomes" id="UP001165121">
    <property type="component" value="Unassembled WGS sequence"/>
</dbReference>
<evidence type="ECO:0000313" key="2">
    <source>
        <dbReference type="Proteomes" id="UP001165121"/>
    </source>
</evidence>
<dbReference type="OrthoDB" id="91555at2759"/>
<accession>A0A9W7CQT6</accession>
<dbReference type="EMBL" id="BSXT01000838">
    <property type="protein sequence ID" value="GMF34924.1"/>
    <property type="molecule type" value="Genomic_DNA"/>
</dbReference>
<gene>
    <name evidence="1" type="ORF">Pfra01_000910700</name>
</gene>
<dbReference type="InterPro" id="IPR009057">
    <property type="entry name" value="Homeodomain-like_sf"/>
</dbReference>
<comment type="caution">
    <text evidence="1">The sequence shown here is derived from an EMBL/GenBank/DDBJ whole genome shotgun (WGS) entry which is preliminary data.</text>
</comment>
<protein>
    <submittedName>
        <fullName evidence="1">Unnamed protein product</fullName>
    </submittedName>
</protein>
<sequence length="193" mass="21585">MRPNDNDIISTCAILHIGLNGDCTYNLVRINHRDNFSTQTLALVCVFIENYEARTATHFSALPSLLISIHKHISPPQPTHQFRDYARELAKQRVARVFREGGEWRLAAVDNDVPYGTARRAILSGAAPSKPHGGVRPSTVKMAVDTCAMLEEYLDEDCRMTLTDMCDRLQSDMGIRVGKSSVHRALQGMLYVV</sequence>
<reference evidence="1" key="1">
    <citation type="submission" date="2023-04" db="EMBL/GenBank/DDBJ databases">
        <title>Phytophthora fragariaefolia NBRC 109709.</title>
        <authorList>
            <person name="Ichikawa N."/>
            <person name="Sato H."/>
            <person name="Tonouchi N."/>
        </authorList>
    </citation>
    <scope>NUCLEOTIDE SEQUENCE</scope>
    <source>
        <strain evidence="1">NBRC 109709</strain>
    </source>
</reference>
<organism evidence="1 2">
    <name type="scientific">Phytophthora fragariaefolia</name>
    <dbReference type="NCBI Taxonomy" id="1490495"/>
    <lineage>
        <taxon>Eukaryota</taxon>
        <taxon>Sar</taxon>
        <taxon>Stramenopiles</taxon>
        <taxon>Oomycota</taxon>
        <taxon>Peronosporomycetes</taxon>
        <taxon>Peronosporales</taxon>
        <taxon>Peronosporaceae</taxon>
        <taxon>Phytophthora</taxon>
    </lineage>
</organism>
<dbReference type="AlphaFoldDB" id="A0A9W7CQT6"/>
<name>A0A9W7CQT6_9STRA</name>
<keyword evidence="2" id="KW-1185">Reference proteome</keyword>
<proteinExistence type="predicted"/>
<dbReference type="SUPFAM" id="SSF46689">
    <property type="entry name" value="Homeodomain-like"/>
    <property type="match status" value="1"/>
</dbReference>
<evidence type="ECO:0000313" key="1">
    <source>
        <dbReference type="EMBL" id="GMF34924.1"/>
    </source>
</evidence>